<evidence type="ECO:0000259" key="1">
    <source>
        <dbReference type="Pfam" id="PF01048"/>
    </source>
</evidence>
<dbReference type="GO" id="GO:0005829">
    <property type="term" value="C:cytosol"/>
    <property type="evidence" value="ECO:0007669"/>
    <property type="project" value="TreeGrafter"/>
</dbReference>
<reference evidence="3" key="1">
    <citation type="submission" date="2011-04" db="EMBL/GenBank/DDBJ databases">
        <title>The complete genome of Thermodesulfatator indicus DSM 15286.</title>
        <authorList>
            <person name="Lucas S."/>
            <person name="Copeland A."/>
            <person name="Lapidus A."/>
            <person name="Bruce D."/>
            <person name="Goodwin L."/>
            <person name="Pitluck S."/>
            <person name="Peters L."/>
            <person name="Kyrpides N."/>
            <person name="Mavromatis K."/>
            <person name="Pagani I."/>
            <person name="Ivanova N."/>
            <person name="Saunders L."/>
            <person name="Detter J.C."/>
            <person name="Tapia R."/>
            <person name="Han C."/>
            <person name="Land M."/>
            <person name="Hauser L."/>
            <person name="Markowitz V."/>
            <person name="Cheng J.-F."/>
            <person name="Hugenholtz P."/>
            <person name="Woyke T."/>
            <person name="Wu D."/>
            <person name="Spring S."/>
            <person name="Schroeder M."/>
            <person name="Brambilla E."/>
            <person name="Klenk H.-P."/>
            <person name="Eisen J.A."/>
        </authorList>
    </citation>
    <scope>NUCLEOTIDE SEQUENCE [LARGE SCALE GENOMIC DNA]</scope>
    <source>
        <strain evidence="3">DSM 15286 / JCM 11887 / CIR29812</strain>
    </source>
</reference>
<dbReference type="InterPro" id="IPR035994">
    <property type="entry name" value="Nucleoside_phosphorylase_sf"/>
</dbReference>
<sequence>MKILVPTEIEASRLRPKGLSPEIIGMGPVEAALGAYQALLNQNKGPVILAGIGGAYPDSQLNTGDIALASVEFFGDLGICYDIGFQPFSEKLPVKKECSLRHPLLEKALAILEDNGFSPECGPFVTVCCATRDISRAELLAIKHQNALIENMEGFSVALVAQKLGFPLIEIRAVSNLLTEPDSPWAIDTALEKLGEALLCLNQKL</sequence>
<dbReference type="PANTHER" id="PTHR46832">
    <property type="entry name" value="5'-METHYLTHIOADENOSINE/S-ADENOSYLHOMOCYSTEINE NUCLEOSIDASE"/>
    <property type="match status" value="1"/>
</dbReference>
<organism evidence="2 3">
    <name type="scientific">Thermodesulfatator indicus (strain DSM 15286 / JCM 11887 / CIR29812)</name>
    <dbReference type="NCBI Taxonomy" id="667014"/>
    <lineage>
        <taxon>Bacteria</taxon>
        <taxon>Pseudomonadati</taxon>
        <taxon>Thermodesulfobacteriota</taxon>
        <taxon>Thermodesulfobacteria</taxon>
        <taxon>Thermodesulfobacteriales</taxon>
        <taxon>Thermodesulfatatoraceae</taxon>
        <taxon>Thermodesulfatator</taxon>
    </lineage>
</organism>
<dbReference type="KEGG" id="tid:Thein_1289"/>
<dbReference type="InterPro" id="IPR000845">
    <property type="entry name" value="Nucleoside_phosphorylase_d"/>
</dbReference>
<name>F8A928_THEID</name>
<dbReference type="GO" id="GO:0008782">
    <property type="term" value="F:adenosylhomocysteine nucleosidase activity"/>
    <property type="evidence" value="ECO:0007669"/>
    <property type="project" value="TreeGrafter"/>
</dbReference>
<dbReference type="eggNOG" id="COG0775">
    <property type="taxonomic scope" value="Bacteria"/>
</dbReference>
<dbReference type="STRING" id="667014.Thein_1289"/>
<protein>
    <submittedName>
        <fullName evidence="2">Futalosine nucleosidase</fullName>
    </submittedName>
</protein>
<dbReference type="AlphaFoldDB" id="F8A928"/>
<accession>F8A928</accession>
<dbReference type="Proteomes" id="UP000006793">
    <property type="component" value="Chromosome"/>
</dbReference>
<dbReference type="Pfam" id="PF01048">
    <property type="entry name" value="PNP_UDP_1"/>
    <property type="match status" value="1"/>
</dbReference>
<dbReference type="PaxDb" id="667014-Thein_1289"/>
<dbReference type="PANTHER" id="PTHR46832:SF2">
    <property type="entry name" value="FUTALOSINE HYDROLASE"/>
    <property type="match status" value="1"/>
</dbReference>
<evidence type="ECO:0000313" key="3">
    <source>
        <dbReference type="Proteomes" id="UP000006793"/>
    </source>
</evidence>
<reference evidence="2 3" key="2">
    <citation type="journal article" date="2012" name="Stand. Genomic Sci.">
        <title>Complete genome sequence of the thermophilic sulfate-reducing ocean bacterium Thermodesulfatator indicus type strain (CIR29812(T)).</title>
        <authorList>
            <person name="Anderson I."/>
            <person name="Saunders E."/>
            <person name="Lapidus A."/>
            <person name="Nolan M."/>
            <person name="Lucas S."/>
            <person name="Tice H."/>
            <person name="Del Rio T.G."/>
            <person name="Cheng J.F."/>
            <person name="Han C."/>
            <person name="Tapia R."/>
            <person name="Goodwin L.A."/>
            <person name="Pitluck S."/>
            <person name="Liolios K."/>
            <person name="Mavromatis K."/>
            <person name="Pagani I."/>
            <person name="Ivanova N."/>
            <person name="Mikhailova N."/>
            <person name="Pati A."/>
            <person name="Chen A."/>
            <person name="Palaniappan K."/>
            <person name="Land M."/>
            <person name="Hauser L."/>
            <person name="Jeffries C.D."/>
            <person name="Chang Y.J."/>
            <person name="Brambilla E.M."/>
            <person name="Rohde M."/>
            <person name="Spring S."/>
            <person name="Goker M."/>
            <person name="Detter J.C."/>
            <person name="Woyke T."/>
            <person name="Bristow J."/>
            <person name="Eisen J.A."/>
            <person name="Markowitz V."/>
            <person name="Hugenholtz P."/>
            <person name="Kyrpides N.C."/>
            <person name="Klenk H.P."/>
        </authorList>
    </citation>
    <scope>NUCLEOTIDE SEQUENCE [LARGE SCALE GENOMIC DNA]</scope>
    <source>
        <strain evidence="3">DSM 15286 / JCM 11887 / CIR29812</strain>
    </source>
</reference>
<dbReference type="GO" id="GO:0009116">
    <property type="term" value="P:nucleoside metabolic process"/>
    <property type="evidence" value="ECO:0007669"/>
    <property type="project" value="InterPro"/>
</dbReference>
<keyword evidence="3" id="KW-1185">Reference proteome</keyword>
<dbReference type="SUPFAM" id="SSF53167">
    <property type="entry name" value="Purine and uridine phosphorylases"/>
    <property type="match status" value="1"/>
</dbReference>
<dbReference type="RefSeq" id="WP_013907898.1">
    <property type="nucleotide sequence ID" value="NC_015681.1"/>
</dbReference>
<proteinExistence type="predicted"/>
<dbReference type="GO" id="GO:0019284">
    <property type="term" value="P:L-methionine salvage from S-adenosylmethionine"/>
    <property type="evidence" value="ECO:0007669"/>
    <property type="project" value="TreeGrafter"/>
</dbReference>
<dbReference type="EMBL" id="CP002683">
    <property type="protein sequence ID" value="AEH45156.1"/>
    <property type="molecule type" value="Genomic_DNA"/>
</dbReference>
<dbReference type="OrthoDB" id="9788270at2"/>
<gene>
    <name evidence="2" type="ordered locus">Thein_1289</name>
</gene>
<dbReference type="InParanoid" id="F8A928"/>
<dbReference type="GO" id="GO:0008930">
    <property type="term" value="F:methylthioadenosine nucleosidase activity"/>
    <property type="evidence" value="ECO:0007669"/>
    <property type="project" value="TreeGrafter"/>
</dbReference>
<dbReference type="HOGENOM" id="CLU_031248_3_1_0"/>
<evidence type="ECO:0000313" key="2">
    <source>
        <dbReference type="EMBL" id="AEH45156.1"/>
    </source>
</evidence>
<feature type="domain" description="Nucleoside phosphorylase" evidence="1">
    <location>
        <begin position="25"/>
        <end position="190"/>
    </location>
</feature>
<dbReference type="Gene3D" id="3.40.50.1580">
    <property type="entry name" value="Nucleoside phosphorylase domain"/>
    <property type="match status" value="1"/>
</dbReference>